<evidence type="ECO:0000256" key="10">
    <source>
        <dbReference type="ARBA" id="ARBA00022840"/>
    </source>
</evidence>
<evidence type="ECO:0000256" key="9">
    <source>
        <dbReference type="ARBA" id="ARBA00022777"/>
    </source>
</evidence>
<evidence type="ECO:0000256" key="1">
    <source>
        <dbReference type="ARBA" id="ARBA00000085"/>
    </source>
</evidence>
<evidence type="ECO:0000256" key="13">
    <source>
        <dbReference type="ARBA" id="ARBA00023136"/>
    </source>
</evidence>
<dbReference type="PRINTS" id="PR00344">
    <property type="entry name" value="BCTRLSENSOR"/>
</dbReference>
<dbReference type="SMART" id="SM00388">
    <property type="entry name" value="HisKA"/>
    <property type="match status" value="1"/>
</dbReference>
<dbReference type="InterPro" id="IPR011620">
    <property type="entry name" value="Sig_transdc_His_kinase_LytS_TM"/>
</dbReference>
<dbReference type="InterPro" id="IPR004358">
    <property type="entry name" value="Sig_transdc_His_kin-like_C"/>
</dbReference>
<comment type="caution">
    <text evidence="14">The sequence shown here is derived from an EMBL/GenBank/DDBJ whole genome shotgun (WGS) entry which is preliminary data.</text>
</comment>
<evidence type="ECO:0000313" key="15">
    <source>
        <dbReference type="Proteomes" id="UP000216961"/>
    </source>
</evidence>
<dbReference type="EMBL" id="NPBQ01000125">
    <property type="protein sequence ID" value="PAD81355.1"/>
    <property type="molecule type" value="Genomic_DNA"/>
</dbReference>
<dbReference type="PROSITE" id="PS50109">
    <property type="entry name" value="HIS_KIN"/>
    <property type="match status" value="1"/>
</dbReference>
<accession>A0A268F7J7</accession>
<dbReference type="GO" id="GO:0005524">
    <property type="term" value="F:ATP binding"/>
    <property type="evidence" value="ECO:0007669"/>
    <property type="project" value="UniProtKB-KW"/>
</dbReference>
<evidence type="ECO:0000313" key="14">
    <source>
        <dbReference type="EMBL" id="PAD81355.1"/>
    </source>
</evidence>
<keyword evidence="13" id="KW-0472">Membrane</keyword>
<dbReference type="InterPro" id="IPR003594">
    <property type="entry name" value="HATPase_dom"/>
</dbReference>
<dbReference type="GO" id="GO:0005886">
    <property type="term" value="C:plasma membrane"/>
    <property type="evidence" value="ECO:0007669"/>
    <property type="project" value="UniProtKB-SubCell"/>
</dbReference>
<dbReference type="PANTHER" id="PTHR43065">
    <property type="entry name" value="SENSOR HISTIDINE KINASE"/>
    <property type="match status" value="1"/>
</dbReference>
<protein>
    <recommendedName>
        <fullName evidence="3">histidine kinase</fullName>
        <ecNumber evidence="3">2.7.13.3</ecNumber>
    </recommendedName>
</protein>
<dbReference type="GO" id="GO:0000155">
    <property type="term" value="F:phosphorelay sensor kinase activity"/>
    <property type="evidence" value="ECO:0007669"/>
    <property type="project" value="InterPro"/>
</dbReference>
<keyword evidence="11" id="KW-1133">Transmembrane helix</keyword>
<dbReference type="Gene3D" id="1.10.287.130">
    <property type="match status" value="1"/>
</dbReference>
<dbReference type="Proteomes" id="UP000216961">
    <property type="component" value="Unassembled WGS sequence"/>
</dbReference>
<keyword evidence="10" id="KW-0067">ATP-binding</keyword>
<dbReference type="InterPro" id="IPR036097">
    <property type="entry name" value="HisK_dim/P_sf"/>
</dbReference>
<dbReference type="CDD" id="cd00082">
    <property type="entry name" value="HisKA"/>
    <property type="match status" value="1"/>
</dbReference>
<keyword evidence="4" id="KW-1003">Cell membrane</keyword>
<dbReference type="InterPro" id="IPR005467">
    <property type="entry name" value="His_kinase_dom"/>
</dbReference>
<dbReference type="Gene3D" id="3.30.565.10">
    <property type="entry name" value="Histidine kinase-like ATPase, C-terminal domain"/>
    <property type="match status" value="1"/>
</dbReference>
<dbReference type="GO" id="GO:0071555">
    <property type="term" value="P:cell wall organization"/>
    <property type="evidence" value="ECO:0007669"/>
    <property type="project" value="InterPro"/>
</dbReference>
<dbReference type="EC" id="2.7.13.3" evidence="3"/>
<keyword evidence="7" id="KW-0812">Transmembrane</keyword>
<keyword evidence="8" id="KW-0547">Nucleotide-binding</keyword>
<dbReference type="AlphaFoldDB" id="A0A268F7J7"/>
<dbReference type="Pfam" id="PF00512">
    <property type="entry name" value="HisKA"/>
    <property type="match status" value="1"/>
</dbReference>
<keyword evidence="9" id="KW-0418">Kinase</keyword>
<organism evidence="14 15">
    <name type="scientific">Niallia circulans</name>
    <name type="common">Bacillus circulans</name>
    <dbReference type="NCBI Taxonomy" id="1397"/>
    <lineage>
        <taxon>Bacteria</taxon>
        <taxon>Bacillati</taxon>
        <taxon>Bacillota</taxon>
        <taxon>Bacilli</taxon>
        <taxon>Bacillales</taxon>
        <taxon>Bacillaceae</taxon>
        <taxon>Niallia</taxon>
    </lineage>
</organism>
<evidence type="ECO:0000256" key="8">
    <source>
        <dbReference type="ARBA" id="ARBA00022741"/>
    </source>
</evidence>
<gene>
    <name evidence="14" type="ORF">CHH57_20020</name>
</gene>
<dbReference type="CDD" id="cd00075">
    <property type="entry name" value="HATPase"/>
    <property type="match status" value="1"/>
</dbReference>
<evidence type="ECO:0000256" key="2">
    <source>
        <dbReference type="ARBA" id="ARBA00004651"/>
    </source>
</evidence>
<sequence length="414" mass="47273">MIRFDNYLFVLLLNVVPIFIYFYYFHKMKIKNTRLFTAFYCSTILILAMALSLEIAPGHIYDLRTIPWLVAFFYGGLPAGLLTTMVMAIYRYMIGYNEGLMITIIIVLLTVPVLCYTIKMYKQAKTYGKKIMIACSTSLIPISIDVIATSFFTNKLTIMFVIYLYLSHLVTLSIAIYLIESLSYQERKQEQMQQTERIRLIGEMAASVAHEIRNPLTVVKGYTHLLKEDSNITGKQQEMLLLISSELVRAEKIINDYLSLARPNQGKKEQIVLAKIIKKVEELMYPYALLNNVKIYNQVQTTCIIEAGHDEILQLFINMIKNAIEAIEDKGEVIISAKLSENHLRINIKDNGKGMSEDELQRLGTPFYSTKTQGTGVGMMVCFNIIHHLNGKIKINSKINKGTTCSVIFPLNHK</sequence>
<comment type="catalytic activity">
    <reaction evidence="1">
        <text>ATP + protein L-histidine = ADP + protein N-phospho-L-histidine.</text>
        <dbReference type="EC" id="2.7.13.3"/>
    </reaction>
</comment>
<dbReference type="SUPFAM" id="SSF47384">
    <property type="entry name" value="Homodimeric domain of signal transducing histidine kinase"/>
    <property type="match status" value="1"/>
</dbReference>
<evidence type="ECO:0000256" key="7">
    <source>
        <dbReference type="ARBA" id="ARBA00022692"/>
    </source>
</evidence>
<evidence type="ECO:0000256" key="11">
    <source>
        <dbReference type="ARBA" id="ARBA00022989"/>
    </source>
</evidence>
<evidence type="ECO:0000256" key="3">
    <source>
        <dbReference type="ARBA" id="ARBA00012438"/>
    </source>
</evidence>
<comment type="subcellular location">
    <subcellularLocation>
        <location evidence="2">Cell membrane</location>
        <topology evidence="2">Multi-pass membrane protein</topology>
    </subcellularLocation>
</comment>
<evidence type="ECO:0000256" key="6">
    <source>
        <dbReference type="ARBA" id="ARBA00022679"/>
    </source>
</evidence>
<keyword evidence="6" id="KW-0808">Transferase</keyword>
<proteinExistence type="predicted"/>
<keyword evidence="5" id="KW-0597">Phosphoprotein</keyword>
<dbReference type="RefSeq" id="WP_095333088.1">
    <property type="nucleotide sequence ID" value="NZ_CP026031.1"/>
</dbReference>
<dbReference type="SUPFAM" id="SSF55874">
    <property type="entry name" value="ATPase domain of HSP90 chaperone/DNA topoisomerase II/histidine kinase"/>
    <property type="match status" value="1"/>
</dbReference>
<dbReference type="InterPro" id="IPR036890">
    <property type="entry name" value="HATPase_C_sf"/>
</dbReference>
<reference evidence="14 15" key="1">
    <citation type="submission" date="2017-07" db="EMBL/GenBank/DDBJ databases">
        <title>Isolation and whole genome analysis of endospore-forming bacteria from heroin.</title>
        <authorList>
            <person name="Kalinowski J."/>
            <person name="Ahrens B."/>
            <person name="Al-Dilaimi A."/>
            <person name="Winkler A."/>
            <person name="Wibberg D."/>
            <person name="Schleenbecker U."/>
            <person name="Ruckert C."/>
            <person name="Wolfel R."/>
            <person name="Grass G."/>
        </authorList>
    </citation>
    <scope>NUCLEOTIDE SEQUENCE [LARGE SCALE GENOMIC DNA]</scope>
    <source>
        <strain evidence="14 15">7521-2</strain>
    </source>
</reference>
<evidence type="ECO:0000256" key="12">
    <source>
        <dbReference type="ARBA" id="ARBA00023012"/>
    </source>
</evidence>
<dbReference type="InterPro" id="IPR003661">
    <property type="entry name" value="HisK_dim/P_dom"/>
</dbReference>
<dbReference type="Pfam" id="PF02518">
    <property type="entry name" value="HATPase_c"/>
    <property type="match status" value="1"/>
</dbReference>
<dbReference type="Pfam" id="PF07694">
    <property type="entry name" value="5TM-5TMR_LYT"/>
    <property type="match status" value="1"/>
</dbReference>
<dbReference type="SMART" id="SM00387">
    <property type="entry name" value="HATPase_c"/>
    <property type="match status" value="1"/>
</dbReference>
<evidence type="ECO:0000256" key="5">
    <source>
        <dbReference type="ARBA" id="ARBA00022553"/>
    </source>
</evidence>
<evidence type="ECO:0000256" key="4">
    <source>
        <dbReference type="ARBA" id="ARBA00022475"/>
    </source>
</evidence>
<name>A0A268F7J7_NIACI</name>
<keyword evidence="12" id="KW-0902">Two-component regulatory system</keyword>
<dbReference type="KEGG" id="bcir:C2I06_02295"/>
<dbReference type="PANTHER" id="PTHR43065:SF46">
    <property type="entry name" value="C4-DICARBOXYLATE TRANSPORT SENSOR PROTEIN DCTB"/>
    <property type="match status" value="1"/>
</dbReference>